<dbReference type="GO" id="GO:0003887">
    <property type="term" value="F:DNA-directed DNA polymerase activity"/>
    <property type="evidence" value="ECO:0007669"/>
    <property type="project" value="InterPro"/>
</dbReference>
<protein>
    <submittedName>
        <fullName evidence="1">DNA polymerase III subunit chi</fullName>
    </submittedName>
</protein>
<name>A0A9E5JTC2_9GAMM</name>
<proteinExistence type="predicted"/>
<evidence type="ECO:0000313" key="1">
    <source>
        <dbReference type="EMBL" id="NHO65203.1"/>
    </source>
</evidence>
<dbReference type="SUPFAM" id="SSF102400">
    <property type="entry name" value="DNA polymerase III chi subunit"/>
    <property type="match status" value="1"/>
</dbReference>
<dbReference type="RefSeq" id="WP_167183541.1">
    <property type="nucleotide sequence ID" value="NZ_JAAONZ010000003.1"/>
</dbReference>
<accession>A0A9E5JTC2</accession>
<reference evidence="1" key="1">
    <citation type="submission" date="2020-03" db="EMBL/GenBank/DDBJ databases">
        <authorList>
            <person name="Guo F."/>
        </authorList>
    </citation>
    <scope>NUCLEOTIDE SEQUENCE</scope>
    <source>
        <strain evidence="1">JCM 30134</strain>
    </source>
</reference>
<gene>
    <name evidence="1" type="ORF">G8770_06560</name>
</gene>
<dbReference type="Pfam" id="PF04364">
    <property type="entry name" value="DNA_pol3_chi"/>
    <property type="match status" value="1"/>
</dbReference>
<keyword evidence="2" id="KW-1185">Reference proteome</keyword>
<comment type="caution">
    <text evidence="1">The sequence shown here is derived from an EMBL/GenBank/DDBJ whole genome shotgun (WGS) entry which is preliminary data.</text>
</comment>
<dbReference type="Gene3D" id="3.40.50.10110">
    <property type="entry name" value="DNA polymerase III subunit chi"/>
    <property type="match status" value="1"/>
</dbReference>
<dbReference type="InterPro" id="IPR007459">
    <property type="entry name" value="DNA_pol3_chi"/>
</dbReference>
<dbReference type="InterPro" id="IPR036768">
    <property type="entry name" value="PolIII_chi_sf"/>
</dbReference>
<organism evidence="1 2">
    <name type="scientific">Pseudomaricurvus hydrocarbonicus</name>
    <dbReference type="NCBI Taxonomy" id="1470433"/>
    <lineage>
        <taxon>Bacteria</taxon>
        <taxon>Pseudomonadati</taxon>
        <taxon>Pseudomonadota</taxon>
        <taxon>Gammaproteobacteria</taxon>
        <taxon>Cellvibrionales</taxon>
        <taxon>Cellvibrionaceae</taxon>
        <taxon>Pseudomaricurvus</taxon>
    </lineage>
</organism>
<dbReference type="GO" id="GO:0003677">
    <property type="term" value="F:DNA binding"/>
    <property type="evidence" value="ECO:0007669"/>
    <property type="project" value="InterPro"/>
</dbReference>
<dbReference type="EMBL" id="JAAONZ010000003">
    <property type="protein sequence ID" value="NHO65203.1"/>
    <property type="molecule type" value="Genomic_DNA"/>
</dbReference>
<evidence type="ECO:0000313" key="2">
    <source>
        <dbReference type="Proteomes" id="UP000787472"/>
    </source>
</evidence>
<dbReference type="GO" id="GO:0006260">
    <property type="term" value="P:DNA replication"/>
    <property type="evidence" value="ECO:0007669"/>
    <property type="project" value="InterPro"/>
</dbReference>
<sequence>MTRIDFYILPDSAVEQRLTFACRLAQKALQAGSNTYIAVNSAGEAAALDKRLWEFRPESFLPHDCEGEPALQSPIAIGFGDDCGDHHDLLINLKATIPEYFSRFERLAEVVCQDEGVLTQTREHYGFYRHRGYPIKSHDLRKT</sequence>
<dbReference type="GO" id="GO:0032298">
    <property type="term" value="P:positive regulation of DNA-templated DNA replication initiation"/>
    <property type="evidence" value="ECO:0007669"/>
    <property type="project" value="TreeGrafter"/>
</dbReference>
<dbReference type="Proteomes" id="UP000787472">
    <property type="component" value="Unassembled WGS sequence"/>
</dbReference>
<dbReference type="PANTHER" id="PTHR38767:SF1">
    <property type="entry name" value="DNA POLYMERASE III SUBUNIT CHI"/>
    <property type="match status" value="1"/>
</dbReference>
<dbReference type="AlphaFoldDB" id="A0A9E5JTC2"/>
<dbReference type="PANTHER" id="PTHR38767">
    <property type="entry name" value="DNA POLYMERASE III SUBUNIT CHI"/>
    <property type="match status" value="1"/>
</dbReference>